<evidence type="ECO:0000313" key="2">
    <source>
        <dbReference type="Proteomes" id="UP000243502"/>
    </source>
</evidence>
<dbReference type="Proteomes" id="UP000243502">
    <property type="component" value="Chromosome 3"/>
</dbReference>
<sequence length="92" mass="10532">MTTNAYTSYRGCSVEVHVTTAKARAIGGVYQRYRVSWTVSLPEFPYNRVASFPEQLDFVTKQEAFRYGQSRAHTFIDSVLCAQSERPMADQR</sequence>
<gene>
    <name evidence="1" type="ORF">C2L65_35215</name>
</gene>
<dbReference type="AlphaFoldDB" id="A0A2I8F1G5"/>
<dbReference type="KEGG" id="pter:C2L65_35215"/>
<dbReference type="EMBL" id="CP026113">
    <property type="protein sequence ID" value="AUT64874.1"/>
    <property type="molecule type" value="Genomic_DNA"/>
</dbReference>
<proteinExistence type="predicted"/>
<accession>A0A2I8F1G5</accession>
<evidence type="ECO:0000313" key="1">
    <source>
        <dbReference type="EMBL" id="AUT64874.1"/>
    </source>
</evidence>
<protein>
    <submittedName>
        <fullName evidence="1">Uncharacterized protein</fullName>
    </submittedName>
</protein>
<organism evidence="1 2">
    <name type="scientific">Paraburkholderia terrae</name>
    <dbReference type="NCBI Taxonomy" id="311230"/>
    <lineage>
        <taxon>Bacteria</taxon>
        <taxon>Pseudomonadati</taxon>
        <taxon>Pseudomonadota</taxon>
        <taxon>Betaproteobacteria</taxon>
        <taxon>Burkholderiales</taxon>
        <taxon>Burkholderiaceae</taxon>
        <taxon>Paraburkholderia</taxon>
    </lineage>
</organism>
<name>A0A2I8F1G5_9BURK</name>
<reference evidence="1 2" key="1">
    <citation type="submission" date="2018-01" db="EMBL/GenBank/DDBJ databases">
        <title>Species boundaries and ecological features among Paraburkholderia terrae DSMZ17804T, P. hospita DSMZ17164T and P. caribensis DSMZ13236T.</title>
        <authorList>
            <person name="Pratama A.A."/>
        </authorList>
    </citation>
    <scope>NUCLEOTIDE SEQUENCE [LARGE SCALE GENOMIC DNA]</scope>
    <source>
        <strain evidence="1 2">DSM 17804</strain>
    </source>
</reference>